<reference evidence="1 2" key="1">
    <citation type="journal article" date="2020" name="Microorganisms">
        <title>Osmotic Adaptation and Compatible Solute Biosynthesis of Phototrophic Bacteria as Revealed from Genome Analyses.</title>
        <authorList>
            <person name="Imhoff J.F."/>
            <person name="Rahn T."/>
            <person name="Kunzel S."/>
            <person name="Keller A."/>
            <person name="Neulinger S.C."/>
        </authorList>
    </citation>
    <scope>NUCLEOTIDE SEQUENCE [LARGE SCALE GENOMIC DNA]</scope>
    <source>
        <strain evidence="1 2">DSM 9895</strain>
    </source>
</reference>
<proteinExistence type="predicted"/>
<dbReference type="Proteomes" id="UP001296873">
    <property type="component" value="Unassembled WGS sequence"/>
</dbReference>
<evidence type="ECO:0000313" key="2">
    <source>
        <dbReference type="Proteomes" id="UP001296873"/>
    </source>
</evidence>
<dbReference type="RefSeq" id="WP_200341863.1">
    <property type="nucleotide sequence ID" value="NZ_NRRL01000051.1"/>
</dbReference>
<comment type="caution">
    <text evidence="1">The sequence shown here is derived from an EMBL/GenBank/DDBJ whole genome shotgun (WGS) entry which is preliminary data.</text>
</comment>
<keyword evidence="2" id="KW-1185">Reference proteome</keyword>
<gene>
    <name evidence="1" type="ORF">CKO28_15935</name>
</gene>
<organism evidence="1 2">
    <name type="scientific">Rhodovibrio sodomensis</name>
    <dbReference type="NCBI Taxonomy" id="1088"/>
    <lineage>
        <taxon>Bacteria</taxon>
        <taxon>Pseudomonadati</taxon>
        <taxon>Pseudomonadota</taxon>
        <taxon>Alphaproteobacteria</taxon>
        <taxon>Rhodospirillales</taxon>
        <taxon>Rhodovibrionaceae</taxon>
        <taxon>Rhodovibrio</taxon>
    </lineage>
</organism>
<evidence type="ECO:0008006" key="3">
    <source>
        <dbReference type="Google" id="ProtNLM"/>
    </source>
</evidence>
<sequence length="330" mass="37947">MTEHPNANNEELWHALTEFLRGAPDEATRNAIMREGLRAMVMAEIERPTDWDAELKRAPVISEEARQTLISLLPEDSGSLWRMQRRLAFKRLDRELEKWPKERHAELITEFRDRLKRRRNALGEVQPHGATEAQEWMTEAIQEGVNSPDRNISMDDILAHVKARIAFRELVQEILAQPDADKINAMRGAAGQMRRERRLNESLDDATAESREEEWLRNNHEAMDDANRLIDERFQRTREALDSADRGECISQAEMEIANAEALNEADHSDRPRWGQITAVYNGAADVWDGALRWPIDTNQSVANLTLGTIVWFRPEGEFAVVERIDKPGV</sequence>
<accession>A0ABS1DJG8</accession>
<name>A0ABS1DJG8_9PROT</name>
<dbReference type="EMBL" id="NRRL01000051">
    <property type="protein sequence ID" value="MBK1669530.1"/>
    <property type="molecule type" value="Genomic_DNA"/>
</dbReference>
<evidence type="ECO:0000313" key="1">
    <source>
        <dbReference type="EMBL" id="MBK1669530.1"/>
    </source>
</evidence>
<protein>
    <recommendedName>
        <fullName evidence="3">DUF3375 domain-containing protein</fullName>
    </recommendedName>
</protein>